<feature type="non-terminal residue" evidence="6">
    <location>
        <position position="1"/>
    </location>
</feature>
<dbReference type="InterPro" id="IPR054613">
    <property type="entry name" value="Peptidase_S78_dom"/>
</dbReference>
<sequence length="392" mass="43113">FKAMPEVEAPPDDLEGKPFENEHAVRLKSPNLYKRFRRQNDRFGAGVDAIWGIRKDNDKVELQALRFDKGKFTVAVAKKWLKDHDYTALVFEPATAKDDEATVAAGADRKDVEEKRAEIEKLATYRRFLTDAKITLGKADGVDPAGYVEGYASAFDVIDHQGDVVRKGAFTKTIAERGPGKIPLMAMHFARGGDIAECVGVVTRLEEDDYGLKFRAEFLTDEKSQEIRKKIEALRGKSVTIGTSIGYRRVKGSTVEEDGRTLYEHTEIALAEVTLTLKPANEGAFITDGKSDEALVTAIRALASSEQEALEGDESLLEEIGGREKAEELAAQMDGVVGKIRTLLAASQPQDADEKAGSTDGETAASTSEPVDLHSARARVEEMRRRIVLLRV</sequence>
<dbReference type="GO" id="GO:0008233">
    <property type="term" value="F:peptidase activity"/>
    <property type="evidence" value="ECO:0007669"/>
    <property type="project" value="UniProtKB-KW"/>
</dbReference>
<name>A0A0F9CC35_9ZZZZ</name>
<dbReference type="NCBIfam" id="TIGR01543">
    <property type="entry name" value="proheadase_HK97"/>
    <property type="match status" value="1"/>
</dbReference>
<keyword evidence="3" id="KW-0378">Hydrolase</keyword>
<evidence type="ECO:0000256" key="3">
    <source>
        <dbReference type="ARBA" id="ARBA00022801"/>
    </source>
</evidence>
<reference evidence="6" key="1">
    <citation type="journal article" date="2015" name="Nature">
        <title>Complex archaea that bridge the gap between prokaryotes and eukaryotes.</title>
        <authorList>
            <person name="Spang A."/>
            <person name="Saw J.H."/>
            <person name="Jorgensen S.L."/>
            <person name="Zaremba-Niedzwiedzka K."/>
            <person name="Martijn J."/>
            <person name="Lind A.E."/>
            <person name="van Eijk R."/>
            <person name="Schleper C."/>
            <person name="Guy L."/>
            <person name="Ettema T.J."/>
        </authorList>
    </citation>
    <scope>NUCLEOTIDE SEQUENCE</scope>
</reference>
<protein>
    <recommendedName>
        <fullName evidence="5">Prohead serine protease domain-containing protein</fullName>
    </recommendedName>
</protein>
<dbReference type="EMBL" id="LAZR01036773">
    <property type="protein sequence ID" value="KKL23957.1"/>
    <property type="molecule type" value="Genomic_DNA"/>
</dbReference>
<feature type="region of interest" description="Disordered" evidence="4">
    <location>
        <begin position="347"/>
        <end position="375"/>
    </location>
</feature>
<feature type="domain" description="Prohead serine protease" evidence="5">
    <location>
        <begin position="147"/>
        <end position="287"/>
    </location>
</feature>
<evidence type="ECO:0000259" key="5">
    <source>
        <dbReference type="Pfam" id="PF04586"/>
    </source>
</evidence>
<comment type="caution">
    <text evidence="6">The sequence shown here is derived from an EMBL/GenBank/DDBJ whole genome shotgun (WGS) entry which is preliminary data.</text>
</comment>
<dbReference type="GO" id="GO:0006508">
    <property type="term" value="P:proteolysis"/>
    <property type="evidence" value="ECO:0007669"/>
    <property type="project" value="UniProtKB-KW"/>
</dbReference>
<dbReference type="InterPro" id="IPR006433">
    <property type="entry name" value="Prohead_protease"/>
</dbReference>
<keyword evidence="2" id="KW-0645">Protease</keyword>
<keyword evidence="1" id="KW-1188">Viral release from host cell</keyword>
<evidence type="ECO:0000256" key="2">
    <source>
        <dbReference type="ARBA" id="ARBA00022670"/>
    </source>
</evidence>
<evidence type="ECO:0000313" key="6">
    <source>
        <dbReference type="EMBL" id="KKL23957.1"/>
    </source>
</evidence>
<dbReference type="AlphaFoldDB" id="A0A0F9CC35"/>
<feature type="compositionally biased region" description="Polar residues" evidence="4">
    <location>
        <begin position="360"/>
        <end position="369"/>
    </location>
</feature>
<evidence type="ECO:0000256" key="4">
    <source>
        <dbReference type="SAM" id="MobiDB-lite"/>
    </source>
</evidence>
<gene>
    <name evidence="6" type="ORF">LCGC14_2420180</name>
</gene>
<proteinExistence type="predicted"/>
<feature type="region of interest" description="Disordered" evidence="4">
    <location>
        <begin position="1"/>
        <end position="21"/>
    </location>
</feature>
<dbReference type="Pfam" id="PF04586">
    <property type="entry name" value="Peptidase_S78"/>
    <property type="match status" value="1"/>
</dbReference>
<evidence type="ECO:0000256" key="1">
    <source>
        <dbReference type="ARBA" id="ARBA00022612"/>
    </source>
</evidence>
<organism evidence="6">
    <name type="scientific">marine sediment metagenome</name>
    <dbReference type="NCBI Taxonomy" id="412755"/>
    <lineage>
        <taxon>unclassified sequences</taxon>
        <taxon>metagenomes</taxon>
        <taxon>ecological metagenomes</taxon>
    </lineage>
</organism>
<accession>A0A0F9CC35</accession>